<name>A0A8H4N943_9PEZI</name>
<sequence length="764" mass="84773">MATRRTSGRARPAKRYTNDAFEGLDIDDEATGSDLFANEEDDSSDDDEFDAAAAEDEPDVEEEVSEGAASGEDDDGYGDDMLSDDEIVGVEDDRPRRKGRGRGGKPIKPGFVQRAEASSFKTGSFSALASRAHEHKDPEVKVSSRGVPEMYHNTGKDTRILNLFGPGKEDVIPATTARDKWHDEPVLPSRRVNKHGEGGLGYSVYYTRAIREHETSKGWEWYYERGGRQTMKKRQQTATLSASDAATYLPQTDKPDQDVLLGPFKNQRPVRIPAGEAVNIGQAWSKDAFKSNTEDDAPGVVKSTPLRQAWLVNLGSKVQCLEWVPWQDKSQYISTAALQRPKSYRTTENYSAPGFAPAQPTPASVLVWKINPTDDGRLDFDDPPQLELAICTDWGTVRSLKWCPVPRRKEDNGDEMRLGLLAGVWADGRMRILDIRYPKSSETKYLHFSSAAFESRPPDCIFTSVTWLSSKHLACGCSNGSFAVFDISQTLVASASDKPSAPRPLIYQSIHSSYVLSIAAAYPSHPHYIATSGMDGFLSLIDLRAPHQDLTFSQRSRTGSAPLAWHDMAQSFLTCDENYTLLALSLRRFHVNMSVGRANSNIQHIAASPVHPFTLIGCTDGMVISTNPMRKVLIAKAEMWHQTWFMHEWRRAMDQNGIIDEASAAADTRGVMKKPPDNVLKARPKKELKNTGPMSRIIDGFKAEVYKLWVEQGLPNQYEGVVYNTIYEEETASTQVAWNPNLRCGGWAAAGLGDGLIRIEDLAL</sequence>
<keyword evidence="3" id="KW-0539">Nucleus</keyword>
<accession>A0A8H4N943</accession>
<dbReference type="PANTHER" id="PTHR15052">
    <property type="entry name" value="RNA POLYMERASE III TRANSCRIPTION INITIATION FACTOR COMPLEX SUBUNIT"/>
    <property type="match status" value="1"/>
</dbReference>
<evidence type="ECO:0000313" key="6">
    <source>
        <dbReference type="Proteomes" id="UP000572817"/>
    </source>
</evidence>
<dbReference type="SUPFAM" id="SSF50978">
    <property type="entry name" value="WD40 repeat-like"/>
    <property type="match status" value="1"/>
</dbReference>
<reference evidence="5" key="1">
    <citation type="submission" date="2020-04" db="EMBL/GenBank/DDBJ databases">
        <title>Genome Assembly and Annotation of Botryosphaeria dothidea sdau 11-99, a Latent Pathogen of Apple Fruit Ring Rot in China.</title>
        <authorList>
            <person name="Yu C."/>
            <person name="Diao Y."/>
            <person name="Lu Q."/>
            <person name="Zhao J."/>
            <person name="Cui S."/>
            <person name="Peng C."/>
            <person name="He B."/>
            <person name="Liu H."/>
        </authorList>
    </citation>
    <scope>NUCLEOTIDE SEQUENCE [LARGE SCALE GENOMIC DNA]</scope>
    <source>
        <strain evidence="5">Sdau11-99</strain>
    </source>
</reference>
<dbReference type="Gene3D" id="2.130.10.10">
    <property type="entry name" value="YVTN repeat-like/Quinoprotein amine dehydrogenase"/>
    <property type="match status" value="2"/>
</dbReference>
<dbReference type="InterPro" id="IPR052416">
    <property type="entry name" value="GTF3C_component"/>
</dbReference>
<dbReference type="PANTHER" id="PTHR15052:SF2">
    <property type="entry name" value="GENERAL TRANSCRIPTION FACTOR 3C POLYPEPTIDE 2"/>
    <property type="match status" value="1"/>
</dbReference>
<organism evidence="5 6">
    <name type="scientific">Botryosphaeria dothidea</name>
    <dbReference type="NCBI Taxonomy" id="55169"/>
    <lineage>
        <taxon>Eukaryota</taxon>
        <taxon>Fungi</taxon>
        <taxon>Dikarya</taxon>
        <taxon>Ascomycota</taxon>
        <taxon>Pezizomycotina</taxon>
        <taxon>Dothideomycetes</taxon>
        <taxon>Dothideomycetes incertae sedis</taxon>
        <taxon>Botryosphaeriales</taxon>
        <taxon>Botryosphaeriaceae</taxon>
        <taxon>Botryosphaeria</taxon>
    </lineage>
</organism>
<gene>
    <name evidence="5" type="ORF">GTA08_BOTSDO06053</name>
</gene>
<evidence type="ECO:0000256" key="1">
    <source>
        <dbReference type="ARBA" id="ARBA00004123"/>
    </source>
</evidence>
<dbReference type="Proteomes" id="UP000572817">
    <property type="component" value="Unassembled WGS sequence"/>
</dbReference>
<dbReference type="OrthoDB" id="4703at2759"/>
<proteinExistence type="predicted"/>
<dbReference type="AlphaFoldDB" id="A0A8H4N943"/>
<dbReference type="GO" id="GO:0005634">
    <property type="term" value="C:nucleus"/>
    <property type="evidence" value="ECO:0007669"/>
    <property type="project" value="UniProtKB-SubCell"/>
</dbReference>
<feature type="region of interest" description="Disordered" evidence="4">
    <location>
        <begin position="1"/>
        <end position="110"/>
    </location>
</feature>
<dbReference type="InterPro" id="IPR015943">
    <property type="entry name" value="WD40/YVTN_repeat-like_dom_sf"/>
</dbReference>
<feature type="compositionally biased region" description="Acidic residues" evidence="4">
    <location>
        <begin position="22"/>
        <end position="90"/>
    </location>
</feature>
<evidence type="ECO:0000313" key="5">
    <source>
        <dbReference type="EMBL" id="KAF4307047.1"/>
    </source>
</evidence>
<evidence type="ECO:0000256" key="3">
    <source>
        <dbReference type="ARBA" id="ARBA00023242"/>
    </source>
</evidence>
<protein>
    <submittedName>
        <fullName evidence="5">Uncharacterized protein</fullName>
    </submittedName>
</protein>
<comment type="subcellular location">
    <subcellularLocation>
        <location evidence="1">Nucleus</location>
    </subcellularLocation>
</comment>
<keyword evidence="6" id="KW-1185">Reference proteome</keyword>
<dbReference type="InterPro" id="IPR036322">
    <property type="entry name" value="WD40_repeat_dom_sf"/>
</dbReference>
<feature type="compositionally biased region" description="Basic residues" evidence="4">
    <location>
        <begin position="96"/>
        <end position="105"/>
    </location>
</feature>
<evidence type="ECO:0000256" key="2">
    <source>
        <dbReference type="ARBA" id="ARBA00023163"/>
    </source>
</evidence>
<dbReference type="GO" id="GO:0006383">
    <property type="term" value="P:transcription by RNA polymerase III"/>
    <property type="evidence" value="ECO:0007669"/>
    <property type="project" value="TreeGrafter"/>
</dbReference>
<feature type="compositionally biased region" description="Basic residues" evidence="4">
    <location>
        <begin position="1"/>
        <end position="14"/>
    </location>
</feature>
<keyword evidence="2" id="KW-0804">Transcription</keyword>
<dbReference type="GO" id="GO:0000127">
    <property type="term" value="C:transcription factor TFIIIC complex"/>
    <property type="evidence" value="ECO:0007669"/>
    <property type="project" value="TreeGrafter"/>
</dbReference>
<comment type="caution">
    <text evidence="5">The sequence shown here is derived from an EMBL/GenBank/DDBJ whole genome shotgun (WGS) entry which is preliminary data.</text>
</comment>
<dbReference type="EMBL" id="WWBZ02000033">
    <property type="protein sequence ID" value="KAF4307047.1"/>
    <property type="molecule type" value="Genomic_DNA"/>
</dbReference>
<evidence type="ECO:0000256" key="4">
    <source>
        <dbReference type="SAM" id="MobiDB-lite"/>
    </source>
</evidence>